<keyword evidence="10" id="KW-1185">Reference proteome</keyword>
<evidence type="ECO:0000256" key="4">
    <source>
        <dbReference type="ARBA" id="ARBA00022722"/>
    </source>
</evidence>
<proteinExistence type="inferred from homology"/>
<comment type="caution">
    <text evidence="9">The sequence shown here is derived from an EMBL/GenBank/DDBJ whole genome shotgun (WGS) entry which is preliminary data.</text>
</comment>
<keyword evidence="7" id="KW-0378">Hydrolase</keyword>
<dbReference type="InterPro" id="IPR050092">
    <property type="entry name" value="RNase_H"/>
</dbReference>
<reference evidence="9 10" key="1">
    <citation type="submission" date="2021-11" db="EMBL/GenBank/DDBJ databases">
        <title>Black yeast isolated from Biological Soil Crust.</title>
        <authorList>
            <person name="Kurbessoian T."/>
        </authorList>
    </citation>
    <scope>NUCLEOTIDE SEQUENCE [LARGE SCALE GENOMIC DNA]</scope>
    <source>
        <strain evidence="9 10">CCFEE 5522</strain>
    </source>
</reference>
<dbReference type="PANTHER" id="PTHR10642:SF26">
    <property type="entry name" value="RIBONUCLEASE H1"/>
    <property type="match status" value="1"/>
</dbReference>
<name>A0AAV9J4M9_9PEZI</name>
<feature type="domain" description="RNase H type-1" evidence="8">
    <location>
        <begin position="96"/>
        <end position="261"/>
    </location>
</feature>
<dbReference type="AlphaFoldDB" id="A0AAV9J4M9"/>
<evidence type="ECO:0000313" key="9">
    <source>
        <dbReference type="EMBL" id="KAK4539591.1"/>
    </source>
</evidence>
<evidence type="ECO:0000313" key="10">
    <source>
        <dbReference type="Proteomes" id="UP001324427"/>
    </source>
</evidence>
<dbReference type="GO" id="GO:0043137">
    <property type="term" value="P:DNA replication, removal of RNA primer"/>
    <property type="evidence" value="ECO:0007669"/>
    <property type="project" value="TreeGrafter"/>
</dbReference>
<accession>A0AAV9J4M9</accession>
<dbReference type="Gene3D" id="3.30.420.10">
    <property type="entry name" value="Ribonuclease H-like superfamily/Ribonuclease H"/>
    <property type="match status" value="1"/>
</dbReference>
<dbReference type="SUPFAM" id="SSF53098">
    <property type="entry name" value="Ribonuclease H-like"/>
    <property type="match status" value="1"/>
</dbReference>
<dbReference type="EMBL" id="JAVFHQ010000089">
    <property type="protein sequence ID" value="KAK4539591.1"/>
    <property type="molecule type" value="Genomic_DNA"/>
</dbReference>
<dbReference type="InterPro" id="IPR002156">
    <property type="entry name" value="RNaseH_domain"/>
</dbReference>
<keyword evidence="6" id="KW-0255">Endonuclease</keyword>
<comment type="similarity">
    <text evidence="2">Belongs to the RNase H family.</text>
</comment>
<dbReference type="CDD" id="cd13934">
    <property type="entry name" value="RNase_H_Dikarya_like"/>
    <property type="match status" value="1"/>
</dbReference>
<keyword evidence="5" id="KW-0479">Metal-binding</keyword>
<organism evidence="9 10">
    <name type="scientific">Oleoguttula mirabilis</name>
    <dbReference type="NCBI Taxonomy" id="1507867"/>
    <lineage>
        <taxon>Eukaryota</taxon>
        <taxon>Fungi</taxon>
        <taxon>Dikarya</taxon>
        <taxon>Ascomycota</taxon>
        <taxon>Pezizomycotina</taxon>
        <taxon>Dothideomycetes</taxon>
        <taxon>Dothideomycetidae</taxon>
        <taxon>Mycosphaerellales</taxon>
        <taxon>Teratosphaeriaceae</taxon>
        <taxon>Oleoguttula</taxon>
    </lineage>
</organism>
<dbReference type="GO" id="GO:0004523">
    <property type="term" value="F:RNA-DNA hybrid ribonuclease activity"/>
    <property type="evidence" value="ECO:0007669"/>
    <property type="project" value="UniProtKB-EC"/>
</dbReference>
<evidence type="ECO:0000256" key="5">
    <source>
        <dbReference type="ARBA" id="ARBA00022723"/>
    </source>
</evidence>
<evidence type="ECO:0000256" key="7">
    <source>
        <dbReference type="ARBA" id="ARBA00022801"/>
    </source>
</evidence>
<evidence type="ECO:0000259" key="8">
    <source>
        <dbReference type="PROSITE" id="PS50879"/>
    </source>
</evidence>
<dbReference type="GO" id="GO:0003676">
    <property type="term" value="F:nucleic acid binding"/>
    <property type="evidence" value="ECO:0007669"/>
    <property type="project" value="InterPro"/>
</dbReference>
<sequence length="277" mass="31110">MATTQTFRLPDPQTGLFPNVRLGRDISNYGGVFGYLPGASPESRPPIYGAPFTRAPYFERPSPTDTPRDLFIHDASEDTRGDLCHPEAHRLVRRTNDRERLVYVDGSCLDQNDSTNAVIRRAGCGFVFRPAPYAVKDRVESFRLEAKGPTGVESPQTSNRAELRAAIGALQFRRWDGEGSDRLVIATDSEYVVLGITHRIEDWVARRWRTSAGKAIKNKDLWECLLAEVNKFAQQGMEVVFWRIPREWNDEADAAAKEAARTLEPKAEFVTLSGVLV</sequence>
<gene>
    <name evidence="9" type="ORF">LTR36_010527</name>
</gene>
<evidence type="ECO:0000256" key="6">
    <source>
        <dbReference type="ARBA" id="ARBA00022759"/>
    </source>
</evidence>
<evidence type="ECO:0000256" key="1">
    <source>
        <dbReference type="ARBA" id="ARBA00000077"/>
    </source>
</evidence>
<protein>
    <recommendedName>
        <fullName evidence="3">ribonuclease H</fullName>
        <ecNumber evidence="3">3.1.26.4</ecNumber>
    </recommendedName>
</protein>
<comment type="catalytic activity">
    <reaction evidence="1">
        <text>Endonucleolytic cleavage to 5'-phosphomonoester.</text>
        <dbReference type="EC" id="3.1.26.4"/>
    </reaction>
</comment>
<dbReference type="Pfam" id="PF00075">
    <property type="entry name" value="RNase_H"/>
    <property type="match status" value="1"/>
</dbReference>
<dbReference type="InterPro" id="IPR036397">
    <property type="entry name" value="RNaseH_sf"/>
</dbReference>
<dbReference type="Proteomes" id="UP001324427">
    <property type="component" value="Unassembled WGS sequence"/>
</dbReference>
<dbReference type="EC" id="3.1.26.4" evidence="3"/>
<keyword evidence="4" id="KW-0540">Nuclease</keyword>
<evidence type="ECO:0000256" key="3">
    <source>
        <dbReference type="ARBA" id="ARBA00012180"/>
    </source>
</evidence>
<dbReference type="PROSITE" id="PS50879">
    <property type="entry name" value="RNASE_H_1"/>
    <property type="match status" value="1"/>
</dbReference>
<evidence type="ECO:0000256" key="2">
    <source>
        <dbReference type="ARBA" id="ARBA00005300"/>
    </source>
</evidence>
<dbReference type="PANTHER" id="PTHR10642">
    <property type="entry name" value="RIBONUCLEASE H1"/>
    <property type="match status" value="1"/>
</dbReference>
<dbReference type="GO" id="GO:0046872">
    <property type="term" value="F:metal ion binding"/>
    <property type="evidence" value="ECO:0007669"/>
    <property type="project" value="UniProtKB-KW"/>
</dbReference>
<dbReference type="InterPro" id="IPR012337">
    <property type="entry name" value="RNaseH-like_sf"/>
</dbReference>